<dbReference type="InterPro" id="IPR036388">
    <property type="entry name" value="WH-like_DNA-bd_sf"/>
</dbReference>
<keyword evidence="3" id="KW-0238">DNA-binding</keyword>
<dbReference type="Gene3D" id="1.10.10.10">
    <property type="entry name" value="Winged helix-like DNA-binding domain superfamily/Winged helix DNA-binding domain"/>
    <property type="match status" value="1"/>
</dbReference>
<dbReference type="AlphaFoldDB" id="A0A4U2YJ85"/>
<dbReference type="PANTHER" id="PTHR30346:SF28">
    <property type="entry name" value="HTH-TYPE TRANSCRIPTIONAL REGULATOR CYNR"/>
    <property type="match status" value="1"/>
</dbReference>
<name>A0A4U2YJ85_9ACTN</name>
<proteinExistence type="inferred from homology"/>
<evidence type="ECO:0000313" key="6">
    <source>
        <dbReference type="EMBL" id="TKI60412.1"/>
    </source>
</evidence>
<dbReference type="InterPro" id="IPR000847">
    <property type="entry name" value="LysR_HTH_N"/>
</dbReference>
<dbReference type="RefSeq" id="WP_137067445.1">
    <property type="nucleotide sequence ID" value="NZ_CP040748.1"/>
</dbReference>
<dbReference type="PANTHER" id="PTHR30346">
    <property type="entry name" value="TRANSCRIPTIONAL DUAL REGULATOR HCAR-RELATED"/>
    <property type="match status" value="1"/>
</dbReference>
<comment type="similarity">
    <text evidence="1">Belongs to the LysR transcriptional regulatory family.</text>
</comment>
<accession>A0A4U2YJ85</accession>
<dbReference type="Proteomes" id="UP000307808">
    <property type="component" value="Unassembled WGS sequence"/>
</dbReference>
<evidence type="ECO:0000256" key="3">
    <source>
        <dbReference type="ARBA" id="ARBA00023125"/>
    </source>
</evidence>
<keyword evidence="4" id="KW-0804">Transcription</keyword>
<dbReference type="GO" id="GO:0003700">
    <property type="term" value="F:DNA-binding transcription factor activity"/>
    <property type="evidence" value="ECO:0007669"/>
    <property type="project" value="InterPro"/>
</dbReference>
<dbReference type="PROSITE" id="PS50931">
    <property type="entry name" value="HTH_LYSR"/>
    <property type="match status" value="1"/>
</dbReference>
<dbReference type="Pfam" id="PF03466">
    <property type="entry name" value="LysR_substrate"/>
    <property type="match status" value="1"/>
</dbReference>
<dbReference type="GO" id="GO:0003677">
    <property type="term" value="F:DNA binding"/>
    <property type="evidence" value="ECO:0007669"/>
    <property type="project" value="UniProtKB-KW"/>
</dbReference>
<dbReference type="EMBL" id="SZPY01000005">
    <property type="protein sequence ID" value="TKI60412.1"/>
    <property type="molecule type" value="Genomic_DNA"/>
</dbReference>
<dbReference type="InterPro" id="IPR005119">
    <property type="entry name" value="LysR_subst-bd"/>
</dbReference>
<dbReference type="Pfam" id="PF00126">
    <property type="entry name" value="HTH_1"/>
    <property type="match status" value="1"/>
</dbReference>
<dbReference type="CDD" id="cd05466">
    <property type="entry name" value="PBP2_LTTR_substrate"/>
    <property type="match status" value="1"/>
</dbReference>
<dbReference type="OrthoDB" id="3181812at2"/>
<dbReference type="GO" id="GO:0032993">
    <property type="term" value="C:protein-DNA complex"/>
    <property type="evidence" value="ECO:0007669"/>
    <property type="project" value="TreeGrafter"/>
</dbReference>
<evidence type="ECO:0000256" key="4">
    <source>
        <dbReference type="ARBA" id="ARBA00023163"/>
    </source>
</evidence>
<evidence type="ECO:0000256" key="2">
    <source>
        <dbReference type="ARBA" id="ARBA00023015"/>
    </source>
</evidence>
<reference evidence="6 7" key="1">
    <citation type="submission" date="2019-04" db="EMBL/GenBank/DDBJ databases">
        <authorList>
            <person name="Dong K."/>
        </authorList>
    </citation>
    <scope>NUCLEOTIDE SEQUENCE [LARGE SCALE GENOMIC DNA]</scope>
    <source>
        <strain evidence="7">dk3543</strain>
    </source>
</reference>
<gene>
    <name evidence="6" type="ORF">FC770_16600</name>
</gene>
<dbReference type="InterPro" id="IPR036390">
    <property type="entry name" value="WH_DNA-bd_sf"/>
</dbReference>
<comment type="caution">
    <text evidence="6">The sequence shown here is derived from an EMBL/GenBank/DDBJ whole genome shotgun (WGS) entry which is preliminary data.</text>
</comment>
<protein>
    <submittedName>
        <fullName evidence="6">LysR family transcriptional regulator</fullName>
    </submittedName>
</protein>
<sequence>MRLEQLEYVVAVTRYGSLRKASEHLHVSQPALSEAVGKLERELGLPLLDRRRTGSRISRAGRELLPHMVDVLESVDRLRTAAGDQGVTGRVLRIGTVNGATSTVLVPAIKALRAHQPETSVEVLPLQQHEIHGGLLDGGLDLGLVNLLADDAVPTDLTSTVLLHGRPVAVLPPSHALTQHDALTADQLRTERFILMRSGYLMHRVANRLFGSDLPQQAHSTDGADLGKLMVADGLGITLLPDFSVVGDPLHTAGLVTTRPLRGDRTAVRLVLQHRHHQLSAPVRDLVLCLQAEASRGARATTQASQPASTQPNG</sequence>
<dbReference type="SUPFAM" id="SSF46785">
    <property type="entry name" value="Winged helix' DNA-binding domain"/>
    <property type="match status" value="1"/>
</dbReference>
<dbReference type="SUPFAM" id="SSF53850">
    <property type="entry name" value="Periplasmic binding protein-like II"/>
    <property type="match status" value="1"/>
</dbReference>
<feature type="domain" description="HTH lysR-type" evidence="5">
    <location>
        <begin position="1"/>
        <end position="58"/>
    </location>
</feature>
<dbReference type="FunFam" id="1.10.10.10:FF:000001">
    <property type="entry name" value="LysR family transcriptional regulator"/>
    <property type="match status" value="1"/>
</dbReference>
<evidence type="ECO:0000313" key="7">
    <source>
        <dbReference type="Proteomes" id="UP000307808"/>
    </source>
</evidence>
<organism evidence="6 7">
    <name type="scientific">Nocardioides jishulii</name>
    <dbReference type="NCBI Taxonomy" id="2575440"/>
    <lineage>
        <taxon>Bacteria</taxon>
        <taxon>Bacillati</taxon>
        <taxon>Actinomycetota</taxon>
        <taxon>Actinomycetes</taxon>
        <taxon>Propionibacteriales</taxon>
        <taxon>Nocardioidaceae</taxon>
        <taxon>Nocardioides</taxon>
    </lineage>
</organism>
<dbReference type="PRINTS" id="PR00039">
    <property type="entry name" value="HTHLYSR"/>
</dbReference>
<dbReference type="Gene3D" id="3.40.190.290">
    <property type="match status" value="1"/>
</dbReference>
<evidence type="ECO:0000256" key="1">
    <source>
        <dbReference type="ARBA" id="ARBA00009437"/>
    </source>
</evidence>
<evidence type="ECO:0000259" key="5">
    <source>
        <dbReference type="PROSITE" id="PS50931"/>
    </source>
</evidence>
<keyword evidence="2" id="KW-0805">Transcription regulation</keyword>
<keyword evidence="7" id="KW-1185">Reference proteome</keyword>